<dbReference type="EMBL" id="KL992448">
    <property type="protein sequence ID" value="KFK22117.1"/>
    <property type="molecule type" value="Genomic_DNA"/>
</dbReference>
<dbReference type="OrthoDB" id="628205at2759"/>
<organism evidence="1 2">
    <name type="scientific">Arabis alpina</name>
    <name type="common">Alpine rock-cress</name>
    <dbReference type="NCBI Taxonomy" id="50452"/>
    <lineage>
        <taxon>Eukaryota</taxon>
        <taxon>Viridiplantae</taxon>
        <taxon>Streptophyta</taxon>
        <taxon>Embryophyta</taxon>
        <taxon>Tracheophyta</taxon>
        <taxon>Spermatophyta</taxon>
        <taxon>Magnoliopsida</taxon>
        <taxon>eudicotyledons</taxon>
        <taxon>Gunneridae</taxon>
        <taxon>Pentapetalae</taxon>
        <taxon>rosids</taxon>
        <taxon>malvids</taxon>
        <taxon>Brassicales</taxon>
        <taxon>Brassicaceae</taxon>
        <taxon>Arabideae</taxon>
        <taxon>Arabis</taxon>
    </lineage>
</organism>
<gene>
    <name evidence="1" type="ORF">AALP_AAs39140U000500</name>
</gene>
<protein>
    <submittedName>
        <fullName evidence="1">Uncharacterized protein</fullName>
    </submittedName>
</protein>
<evidence type="ECO:0000313" key="2">
    <source>
        <dbReference type="Proteomes" id="UP000029120"/>
    </source>
</evidence>
<keyword evidence="2" id="KW-1185">Reference proteome</keyword>
<dbReference type="OMA" id="APVGYRE"/>
<evidence type="ECO:0000313" key="1">
    <source>
        <dbReference type="EMBL" id="KFK22117.1"/>
    </source>
</evidence>
<dbReference type="Proteomes" id="UP000029120">
    <property type="component" value="Unassembled WGS sequence"/>
</dbReference>
<dbReference type="Gramene" id="KFK22117">
    <property type="protein sequence ID" value="KFK22117"/>
    <property type="gene ID" value="AALP_AAs39140U000500"/>
</dbReference>
<name>A0A087FWW5_ARAAL</name>
<accession>A0A087FWW5</accession>
<dbReference type="AlphaFoldDB" id="A0A087FWW5"/>
<sequence>MVAIVDRKVSTLNPNAPVGYREEEMIKSSDETDVDGSTVSEADAAKYLKMLLRMLAESTKEKLYRSKVLASSCSQKYNQKKKSFNCRRNHQIYQPR</sequence>
<reference evidence="2" key="1">
    <citation type="journal article" date="2015" name="Nat. Plants">
        <title>Genome expansion of Arabis alpina linked with retrotransposition and reduced symmetric DNA methylation.</title>
        <authorList>
            <person name="Willing E.M."/>
            <person name="Rawat V."/>
            <person name="Mandakova T."/>
            <person name="Maumus F."/>
            <person name="James G.V."/>
            <person name="Nordstroem K.J."/>
            <person name="Becker C."/>
            <person name="Warthmann N."/>
            <person name="Chica C."/>
            <person name="Szarzynska B."/>
            <person name="Zytnicki M."/>
            <person name="Albani M.C."/>
            <person name="Kiefer C."/>
            <person name="Bergonzi S."/>
            <person name="Castaings L."/>
            <person name="Mateos J.L."/>
            <person name="Berns M.C."/>
            <person name="Bujdoso N."/>
            <person name="Piofczyk T."/>
            <person name="de Lorenzo L."/>
            <person name="Barrero-Sicilia C."/>
            <person name="Mateos I."/>
            <person name="Piednoel M."/>
            <person name="Hagmann J."/>
            <person name="Chen-Min-Tao R."/>
            <person name="Iglesias-Fernandez R."/>
            <person name="Schuster S.C."/>
            <person name="Alonso-Blanco C."/>
            <person name="Roudier F."/>
            <person name="Carbonero P."/>
            <person name="Paz-Ares J."/>
            <person name="Davis S.J."/>
            <person name="Pecinka A."/>
            <person name="Quesneville H."/>
            <person name="Colot V."/>
            <person name="Lysak M.A."/>
            <person name="Weigel D."/>
            <person name="Coupland G."/>
            <person name="Schneeberger K."/>
        </authorList>
    </citation>
    <scope>NUCLEOTIDE SEQUENCE [LARGE SCALE GENOMIC DNA]</scope>
    <source>
        <strain evidence="2">cv. Pajares</strain>
    </source>
</reference>
<proteinExistence type="predicted"/>